<reference evidence="2" key="1">
    <citation type="journal article" date="2019" name="Sci. Rep.">
        <title>Draft genome of Tanacetum cinerariifolium, the natural source of mosquito coil.</title>
        <authorList>
            <person name="Yamashiro T."/>
            <person name="Shiraishi A."/>
            <person name="Satake H."/>
            <person name="Nakayama K."/>
        </authorList>
    </citation>
    <scope>NUCLEOTIDE SEQUENCE</scope>
</reference>
<organism evidence="2">
    <name type="scientific">Tanacetum cinerariifolium</name>
    <name type="common">Dalmatian daisy</name>
    <name type="synonym">Chrysanthemum cinerariifolium</name>
    <dbReference type="NCBI Taxonomy" id="118510"/>
    <lineage>
        <taxon>Eukaryota</taxon>
        <taxon>Viridiplantae</taxon>
        <taxon>Streptophyta</taxon>
        <taxon>Embryophyta</taxon>
        <taxon>Tracheophyta</taxon>
        <taxon>Spermatophyta</taxon>
        <taxon>Magnoliopsida</taxon>
        <taxon>eudicotyledons</taxon>
        <taxon>Gunneridae</taxon>
        <taxon>Pentapetalae</taxon>
        <taxon>asterids</taxon>
        <taxon>campanulids</taxon>
        <taxon>Asterales</taxon>
        <taxon>Asteraceae</taxon>
        <taxon>Asteroideae</taxon>
        <taxon>Anthemideae</taxon>
        <taxon>Anthemidinae</taxon>
        <taxon>Tanacetum</taxon>
    </lineage>
</organism>
<feature type="region of interest" description="Disordered" evidence="1">
    <location>
        <begin position="79"/>
        <end position="143"/>
    </location>
</feature>
<accession>A0A6L2MSS0</accession>
<dbReference type="EMBL" id="BKCJ010007354">
    <property type="protein sequence ID" value="GEU76840.1"/>
    <property type="molecule type" value="Genomic_DNA"/>
</dbReference>
<protein>
    <submittedName>
        <fullName evidence="2">Uncharacterized protein</fullName>
    </submittedName>
</protein>
<gene>
    <name evidence="2" type="ORF">Tci_048818</name>
</gene>
<evidence type="ECO:0000313" key="2">
    <source>
        <dbReference type="EMBL" id="GEU76840.1"/>
    </source>
</evidence>
<dbReference type="AlphaFoldDB" id="A0A6L2MSS0"/>
<proteinExistence type="predicted"/>
<evidence type="ECO:0000256" key="1">
    <source>
        <dbReference type="SAM" id="MobiDB-lite"/>
    </source>
</evidence>
<name>A0A6L2MSS0_TANCI</name>
<sequence length="143" mass="16364">MSSARAWEMLVEELHVILEWHKGAKEEDAMDMTDDTCEKTSQDAAFVITGENIGPKPNPELRSIEGGFESQFKKKVYPLAAGQKHKRGPIVTLCNQKDSKNSFGKEESSKKNEKERKKENDRETEEPQKTGHHLDQESVDRHR</sequence>
<comment type="caution">
    <text evidence="2">The sequence shown here is derived from an EMBL/GenBank/DDBJ whole genome shotgun (WGS) entry which is preliminary data.</text>
</comment>
<feature type="compositionally biased region" description="Basic and acidic residues" evidence="1">
    <location>
        <begin position="97"/>
        <end position="143"/>
    </location>
</feature>